<accession>A0A0C9SD01</accession>
<feature type="chain" id="PRO_5002203017" evidence="1">
    <location>
        <begin position="24"/>
        <end position="106"/>
    </location>
</feature>
<organism evidence="2">
    <name type="scientific">Amblyomma americanum</name>
    <name type="common">Lone star tick</name>
    <dbReference type="NCBI Taxonomy" id="6943"/>
    <lineage>
        <taxon>Eukaryota</taxon>
        <taxon>Metazoa</taxon>
        <taxon>Ecdysozoa</taxon>
        <taxon>Arthropoda</taxon>
        <taxon>Chelicerata</taxon>
        <taxon>Arachnida</taxon>
        <taxon>Acari</taxon>
        <taxon>Parasitiformes</taxon>
        <taxon>Ixodida</taxon>
        <taxon>Ixodoidea</taxon>
        <taxon>Ixodidae</taxon>
        <taxon>Amblyomminae</taxon>
        <taxon>Amblyomma</taxon>
    </lineage>
</organism>
<dbReference type="EMBL" id="GBZX01000993">
    <property type="protein sequence ID" value="JAG91747.1"/>
    <property type="molecule type" value="mRNA"/>
</dbReference>
<proteinExistence type="evidence at transcript level"/>
<evidence type="ECO:0000313" key="2">
    <source>
        <dbReference type="EMBL" id="JAG91747.1"/>
    </source>
</evidence>
<reference evidence="2" key="1">
    <citation type="journal article" date="2015" name="PLoS ONE">
        <title>An Insight into the Sialome of the Lone Star Tick, Amblyomma americanum, with a Glimpse on Its Time Dependent Gene Expression.</title>
        <authorList>
            <person name="Karim S."/>
            <person name="Ribeiro J.M."/>
        </authorList>
    </citation>
    <scope>NUCLEOTIDE SEQUENCE</scope>
    <source>
        <tissue evidence="2">Salivary gland</tissue>
    </source>
</reference>
<protein>
    <submittedName>
        <fullName evidence="2">Putative secreted protein</fullName>
    </submittedName>
</protein>
<evidence type="ECO:0000256" key="1">
    <source>
        <dbReference type="SAM" id="SignalP"/>
    </source>
</evidence>
<sequence length="106" mass="11586">MQTALVLALVLSVACVQFLPGDAAPGAQGTEYQDFCDVDPSEQMKFFECLKKAIPTLKELLNQNDQNPRSLLDSVCSGNDGENTEEMTEDVAKEFPAIERCLSEIA</sequence>
<keyword evidence="1" id="KW-0732">Signal</keyword>
<name>A0A0C9SD01_AMBAM</name>
<feature type="signal peptide" evidence="1">
    <location>
        <begin position="1"/>
        <end position="23"/>
    </location>
</feature>
<dbReference type="AlphaFoldDB" id="A0A0C9SD01"/>